<accession>A0A8S1RSK6</accession>
<dbReference type="AlphaFoldDB" id="A0A8S1RSK6"/>
<dbReference type="EMBL" id="CAJJDN010000217">
    <property type="protein sequence ID" value="CAD8129344.1"/>
    <property type="molecule type" value="Genomic_DNA"/>
</dbReference>
<keyword evidence="3" id="KW-1185">Reference proteome</keyword>
<gene>
    <name evidence="2" type="ORF">PSON_ATCC_30995.1.T2170018</name>
</gene>
<sequence length="508" mass="60053">MLSYGVFLGIAQHSTFELLPIFILLICLQLDKIIDQTYILIVFPFLVRELMLLSFLIFITPELFDDNYEIVTLALKQLNFNWFQVINLLLFTVFYNIIILITDCITTVIWLCIILVRCVFCLSQLILLLNDLNKVFTNKFLEYLNMLYKNLVNKFTIKIKNKRYICQSYLYNNEFHQINHSEKLLYFYFQYNNQSNQQTVRSLKSYKFSKSISVFLIREKVQISINISSSAFSNQLKTFKKDQLLIIKQFTRMKVKDLDLDNICLLLIPIASKRTFIFRNLKQRLIINTNTAEQQFPSQKLNQTKLIIITSNYNNYILQFFQKSPQKQTKLPIFLDKKIIIQKQEQFGVKVQILNNSLGLTQLNYHYQKETLLQMQLLNYSKKRGQVQKKNQKLSQNNIKFINNNKLLNHLNQIIIQNLTLIRNQQNQQIKNVILKFSMTSKCDDLTKVFAQLQIEIKQASQIGKQNSVISYMKAIPEQEDDGCSSLAQNTLYQFQLLLLIIKLIQRY</sequence>
<evidence type="ECO:0008006" key="4">
    <source>
        <dbReference type="Google" id="ProtNLM"/>
    </source>
</evidence>
<feature type="transmembrane region" description="Helical" evidence="1">
    <location>
        <begin position="38"/>
        <end position="60"/>
    </location>
</feature>
<feature type="transmembrane region" description="Helical" evidence="1">
    <location>
        <begin position="6"/>
        <end position="26"/>
    </location>
</feature>
<organism evidence="2 3">
    <name type="scientific">Paramecium sonneborni</name>
    <dbReference type="NCBI Taxonomy" id="65129"/>
    <lineage>
        <taxon>Eukaryota</taxon>
        <taxon>Sar</taxon>
        <taxon>Alveolata</taxon>
        <taxon>Ciliophora</taxon>
        <taxon>Intramacronucleata</taxon>
        <taxon>Oligohymenophorea</taxon>
        <taxon>Peniculida</taxon>
        <taxon>Parameciidae</taxon>
        <taxon>Paramecium</taxon>
    </lineage>
</organism>
<dbReference type="Proteomes" id="UP000692954">
    <property type="component" value="Unassembled WGS sequence"/>
</dbReference>
<evidence type="ECO:0000313" key="3">
    <source>
        <dbReference type="Proteomes" id="UP000692954"/>
    </source>
</evidence>
<keyword evidence="1" id="KW-1133">Transmembrane helix</keyword>
<feature type="transmembrane region" description="Helical" evidence="1">
    <location>
        <begin position="80"/>
        <end position="101"/>
    </location>
</feature>
<reference evidence="2" key="1">
    <citation type="submission" date="2021-01" db="EMBL/GenBank/DDBJ databases">
        <authorList>
            <consortium name="Genoscope - CEA"/>
            <person name="William W."/>
        </authorList>
    </citation>
    <scope>NUCLEOTIDE SEQUENCE</scope>
</reference>
<name>A0A8S1RSK6_9CILI</name>
<feature type="transmembrane region" description="Helical" evidence="1">
    <location>
        <begin position="108"/>
        <end position="129"/>
    </location>
</feature>
<keyword evidence="1" id="KW-0812">Transmembrane</keyword>
<evidence type="ECO:0000313" key="2">
    <source>
        <dbReference type="EMBL" id="CAD8129344.1"/>
    </source>
</evidence>
<keyword evidence="1" id="KW-0472">Membrane</keyword>
<proteinExistence type="predicted"/>
<protein>
    <recommendedName>
        <fullName evidence="4">Transmembrane protein</fullName>
    </recommendedName>
</protein>
<comment type="caution">
    <text evidence="2">The sequence shown here is derived from an EMBL/GenBank/DDBJ whole genome shotgun (WGS) entry which is preliminary data.</text>
</comment>
<evidence type="ECO:0000256" key="1">
    <source>
        <dbReference type="SAM" id="Phobius"/>
    </source>
</evidence>